<dbReference type="InterPro" id="IPR004437">
    <property type="entry name" value="ParB/RepB/Spo0J"/>
</dbReference>
<dbReference type="SUPFAM" id="SSF110849">
    <property type="entry name" value="ParB/Sulfiredoxin"/>
    <property type="match status" value="1"/>
</dbReference>
<dbReference type="InterPro" id="IPR050336">
    <property type="entry name" value="Chromosome_partition/occlusion"/>
</dbReference>
<comment type="similarity">
    <text evidence="1">Belongs to the ParB family.</text>
</comment>
<dbReference type="EMBL" id="JABBVZ010000056">
    <property type="protein sequence ID" value="NMP23558.1"/>
    <property type="molecule type" value="Genomic_DNA"/>
</dbReference>
<protein>
    <submittedName>
        <fullName evidence="5">ParB/RepB/Spo0J family partition protein</fullName>
    </submittedName>
</protein>
<dbReference type="InterPro" id="IPR036086">
    <property type="entry name" value="ParB/Sulfiredoxin_sf"/>
</dbReference>
<evidence type="ECO:0000256" key="3">
    <source>
        <dbReference type="SAM" id="MobiDB-lite"/>
    </source>
</evidence>
<dbReference type="GO" id="GO:0007059">
    <property type="term" value="P:chromosome segregation"/>
    <property type="evidence" value="ECO:0007669"/>
    <property type="project" value="UniProtKB-KW"/>
</dbReference>
<dbReference type="SUPFAM" id="SSF109709">
    <property type="entry name" value="KorB DNA-binding domain-like"/>
    <property type="match status" value="1"/>
</dbReference>
<gene>
    <name evidence="5" type="ORF">HIJ39_14520</name>
</gene>
<sequence length="393" mass="42772">MAKKRPSAIELARAGSTEVERMAGRPPSQDSNKSPASAASVMRVDKQGNAGVAEPEAAQVKLEKVRIDADEARRNPSLDPQFESDAASDAARASVAGSSAVGDPGDSKSAGDGTEMLYQLPLDAIRIGGINTRVIDEDDPAFRQLVESIAKDGQLEPVLVGREGDGYRLIAGERRVRAVRAAGLTTVLARITTAPREEWSGLMLIENLMRKDLTVWEEAAGYKALLSMGLTQEEVGRRIHKGKTHVSLVLKIMRNPTIVAALEDGTVTSESMAKELAALVGDDGREIVPGGVEKAMEFIVKRSPTVHQLRAWIRTFTSGLQTNDPARRPRSNSRRGTFLKTEQMRLDAVLERVSEMSPMEIQILAKIYEEYAETLRRVSGGNWARISDEETTG</sequence>
<dbReference type="InterPro" id="IPR041468">
    <property type="entry name" value="HTH_ParB/Spo0J"/>
</dbReference>
<dbReference type="RefSeq" id="WP_169100948.1">
    <property type="nucleotide sequence ID" value="NZ_JABBVZ010000056.1"/>
</dbReference>
<dbReference type="Gene3D" id="3.90.1530.30">
    <property type="match status" value="1"/>
</dbReference>
<dbReference type="InterPro" id="IPR003115">
    <property type="entry name" value="ParB_N"/>
</dbReference>
<comment type="caution">
    <text evidence="5">The sequence shown here is derived from an EMBL/GenBank/DDBJ whole genome shotgun (WGS) entry which is preliminary data.</text>
</comment>
<evidence type="ECO:0000256" key="1">
    <source>
        <dbReference type="ARBA" id="ARBA00006295"/>
    </source>
</evidence>
<name>A0A7Y0L591_9FIRM</name>
<feature type="region of interest" description="Disordered" evidence="3">
    <location>
        <begin position="1"/>
        <end position="113"/>
    </location>
</feature>
<dbReference type="NCBIfam" id="TIGR00180">
    <property type="entry name" value="parB_part"/>
    <property type="match status" value="1"/>
</dbReference>
<evidence type="ECO:0000313" key="5">
    <source>
        <dbReference type="EMBL" id="NMP23558.1"/>
    </source>
</evidence>
<evidence type="ECO:0000259" key="4">
    <source>
        <dbReference type="SMART" id="SM00470"/>
    </source>
</evidence>
<keyword evidence="6" id="KW-1185">Reference proteome</keyword>
<feature type="compositionally biased region" description="Basic and acidic residues" evidence="3">
    <location>
        <begin position="61"/>
        <end position="76"/>
    </location>
</feature>
<dbReference type="Proteomes" id="UP000533476">
    <property type="component" value="Unassembled WGS sequence"/>
</dbReference>
<dbReference type="Gene3D" id="1.10.10.2830">
    <property type="match status" value="1"/>
</dbReference>
<dbReference type="Pfam" id="PF02195">
    <property type="entry name" value="ParB_N"/>
    <property type="match status" value="1"/>
</dbReference>
<dbReference type="GO" id="GO:0003677">
    <property type="term" value="F:DNA binding"/>
    <property type="evidence" value="ECO:0007669"/>
    <property type="project" value="InterPro"/>
</dbReference>
<dbReference type="PANTHER" id="PTHR33375:SF1">
    <property type="entry name" value="CHROMOSOME-PARTITIONING PROTEIN PARB-RELATED"/>
    <property type="match status" value="1"/>
</dbReference>
<accession>A0A7Y0L591</accession>
<evidence type="ECO:0000256" key="2">
    <source>
        <dbReference type="ARBA" id="ARBA00022829"/>
    </source>
</evidence>
<feature type="domain" description="ParB-like N-terminal" evidence="4">
    <location>
        <begin position="118"/>
        <end position="208"/>
    </location>
</feature>
<dbReference type="AlphaFoldDB" id="A0A7Y0L591"/>
<feature type="compositionally biased region" description="Polar residues" evidence="3">
    <location>
        <begin position="28"/>
        <end position="37"/>
    </location>
</feature>
<dbReference type="GO" id="GO:0005694">
    <property type="term" value="C:chromosome"/>
    <property type="evidence" value="ECO:0007669"/>
    <property type="project" value="TreeGrafter"/>
</dbReference>
<dbReference type="SMART" id="SM00470">
    <property type="entry name" value="ParB"/>
    <property type="match status" value="1"/>
</dbReference>
<organism evidence="5 6">
    <name type="scientific">Sulfobacillus harzensis</name>
    <dbReference type="NCBI Taxonomy" id="2729629"/>
    <lineage>
        <taxon>Bacteria</taxon>
        <taxon>Bacillati</taxon>
        <taxon>Bacillota</taxon>
        <taxon>Clostridia</taxon>
        <taxon>Eubacteriales</taxon>
        <taxon>Clostridiales Family XVII. Incertae Sedis</taxon>
        <taxon>Sulfobacillus</taxon>
    </lineage>
</organism>
<evidence type="ECO:0000313" key="6">
    <source>
        <dbReference type="Proteomes" id="UP000533476"/>
    </source>
</evidence>
<reference evidence="5 6" key="1">
    <citation type="submission" date="2020-04" db="EMBL/GenBank/DDBJ databases">
        <authorList>
            <person name="Zhang R."/>
            <person name="Schippers A."/>
        </authorList>
    </citation>
    <scope>NUCLEOTIDE SEQUENCE [LARGE SCALE GENOMIC DNA]</scope>
    <source>
        <strain evidence="5 6">DSM 109850</strain>
    </source>
</reference>
<keyword evidence="2" id="KW-0159">Chromosome partition</keyword>
<dbReference type="PANTHER" id="PTHR33375">
    <property type="entry name" value="CHROMOSOME-PARTITIONING PROTEIN PARB-RELATED"/>
    <property type="match status" value="1"/>
</dbReference>
<proteinExistence type="inferred from homology"/>
<dbReference type="Pfam" id="PF17762">
    <property type="entry name" value="HTH_ParB"/>
    <property type="match status" value="1"/>
</dbReference>
<feature type="compositionally biased region" description="Low complexity" evidence="3">
    <location>
        <begin position="84"/>
        <end position="103"/>
    </location>
</feature>